<dbReference type="FunCoup" id="A0A1B1AKW1">
    <property type="interactions" value="422"/>
</dbReference>
<reference evidence="15 16" key="1">
    <citation type="submission" date="2015-11" db="EMBL/GenBank/DDBJ databases">
        <title>Whole-Genome Sequence of Candidatus Oderbacter manganicum from the National Park Lower Oder Valley, Germany.</title>
        <authorList>
            <person name="Braun B."/>
            <person name="Liere K."/>
            <person name="Szewzyk U."/>
        </authorList>
    </citation>
    <scope>NUCLEOTIDE SEQUENCE [LARGE SCALE GENOMIC DNA]</scope>
    <source>
        <strain evidence="15 16">OTSz_A_272</strain>
    </source>
</reference>
<dbReference type="SMART" id="SM00490">
    <property type="entry name" value="HELICc"/>
    <property type="match status" value="1"/>
</dbReference>
<keyword evidence="2" id="KW-0963">Cytoplasm</keyword>
<evidence type="ECO:0000313" key="16">
    <source>
        <dbReference type="Proteomes" id="UP000092498"/>
    </source>
</evidence>
<dbReference type="InterPro" id="IPR027417">
    <property type="entry name" value="P-loop_NTPase"/>
</dbReference>
<sequence length="464" mass="50940">MTTFQDLGVSAPILKALESEGYTKPTPIQIQALPIVRKGGDLIGLAQTGTGKTAAFALPILDRLHKDRKFAGEKSCRTLVLAPTRELAAQIGDSFRAYGKYLGLSTAVVFGGASMHKQKQAMFRGVDILVATPGRLLDHVSQRSVRLDKVEILVLDEADHMLDMGFIHDLRKIATILPRQRQTLFFSATMPPSIEELAAQFLDKPDRIAVTPVSSTAERVEQVVVHVDQSKKQDLLHAMLADKSIKRALVFARTKHGADRVAKKLESAGFSADAIHGNKSQGQRTRALDGFKKGQTRILVATEVAARGIDVDDITHVFNFDLPNVPEQYVHRIGRTARAARTGIAISFCAPDERAYLRDIEKLTKQPVPVLETDMSLRAPRADERVVRPKGPAGRSGSVHPARKKSQAKHHASEAHGKAHAKQGHGPTRSRDEGDRRDRKGNAVWSNNGAPPKYRKPTRRPTSV</sequence>
<evidence type="ECO:0000256" key="10">
    <source>
        <dbReference type="PROSITE-ProRule" id="PRU00552"/>
    </source>
</evidence>
<feature type="domain" description="Helicase C-terminal" evidence="13">
    <location>
        <begin position="234"/>
        <end position="381"/>
    </location>
</feature>
<dbReference type="KEGG" id="cbot:ATE48_15235"/>
<dbReference type="InterPro" id="IPR011545">
    <property type="entry name" value="DEAD/DEAH_box_helicase_dom"/>
</dbReference>
<dbReference type="InParanoid" id="A0A1B1AKW1"/>
<evidence type="ECO:0000313" key="15">
    <source>
        <dbReference type="EMBL" id="ANP47171.1"/>
    </source>
</evidence>
<dbReference type="Proteomes" id="UP000092498">
    <property type="component" value="Chromosome"/>
</dbReference>
<evidence type="ECO:0000256" key="4">
    <source>
        <dbReference type="ARBA" id="ARBA00022801"/>
    </source>
</evidence>
<keyword evidence="16" id="KW-1185">Reference proteome</keyword>
<evidence type="ECO:0000256" key="5">
    <source>
        <dbReference type="ARBA" id="ARBA00022806"/>
    </source>
</evidence>
<evidence type="ECO:0000256" key="6">
    <source>
        <dbReference type="ARBA" id="ARBA00022840"/>
    </source>
</evidence>
<dbReference type="FunFam" id="3.40.50.300:FF:000108">
    <property type="entry name" value="ATP-dependent RNA helicase RhlE"/>
    <property type="match status" value="1"/>
</dbReference>
<name>A0A1B1AKW1_9PROT</name>
<dbReference type="GO" id="GO:0005524">
    <property type="term" value="F:ATP binding"/>
    <property type="evidence" value="ECO:0007669"/>
    <property type="project" value="UniProtKB-KW"/>
</dbReference>
<dbReference type="CDD" id="cd18787">
    <property type="entry name" value="SF2_C_DEAD"/>
    <property type="match status" value="1"/>
</dbReference>
<evidence type="ECO:0000256" key="2">
    <source>
        <dbReference type="ARBA" id="ARBA00022490"/>
    </source>
</evidence>
<keyword evidence="6" id="KW-0067">ATP-binding</keyword>
<dbReference type="GO" id="GO:0016787">
    <property type="term" value="F:hydrolase activity"/>
    <property type="evidence" value="ECO:0007669"/>
    <property type="project" value="UniProtKB-KW"/>
</dbReference>
<feature type="domain" description="Helicase ATP-binding" evidence="12">
    <location>
        <begin position="33"/>
        <end position="208"/>
    </location>
</feature>
<keyword evidence="4" id="KW-0378">Hydrolase</keyword>
<evidence type="ECO:0000256" key="1">
    <source>
        <dbReference type="ARBA" id="ARBA00012552"/>
    </source>
</evidence>
<feature type="compositionally biased region" description="Basic residues" evidence="11">
    <location>
        <begin position="453"/>
        <end position="464"/>
    </location>
</feature>
<dbReference type="InterPro" id="IPR050079">
    <property type="entry name" value="DEAD_box_RNA_helicase"/>
</dbReference>
<comment type="similarity">
    <text evidence="7">Belongs to the DEAD box helicase family.</text>
</comment>
<dbReference type="Pfam" id="PF00270">
    <property type="entry name" value="DEAD"/>
    <property type="match status" value="1"/>
</dbReference>
<proteinExistence type="inferred from homology"/>
<evidence type="ECO:0000256" key="8">
    <source>
        <dbReference type="ARBA" id="ARBA00047984"/>
    </source>
</evidence>
<gene>
    <name evidence="15" type="ORF">ATE48_15235</name>
</gene>
<dbReference type="PANTHER" id="PTHR47959">
    <property type="entry name" value="ATP-DEPENDENT RNA HELICASE RHLE-RELATED"/>
    <property type="match status" value="1"/>
</dbReference>
<dbReference type="AlphaFoldDB" id="A0A1B1AKW1"/>
<dbReference type="SUPFAM" id="SSF52540">
    <property type="entry name" value="P-loop containing nucleoside triphosphate hydrolases"/>
    <property type="match status" value="1"/>
</dbReference>
<evidence type="ECO:0000259" key="13">
    <source>
        <dbReference type="PROSITE" id="PS51194"/>
    </source>
</evidence>
<comment type="catalytic activity">
    <reaction evidence="8">
        <text>ATP + H2O = ADP + phosphate + H(+)</text>
        <dbReference type="Rhea" id="RHEA:13065"/>
        <dbReference type="ChEBI" id="CHEBI:15377"/>
        <dbReference type="ChEBI" id="CHEBI:15378"/>
        <dbReference type="ChEBI" id="CHEBI:30616"/>
        <dbReference type="ChEBI" id="CHEBI:43474"/>
        <dbReference type="ChEBI" id="CHEBI:456216"/>
        <dbReference type="EC" id="3.6.4.13"/>
    </reaction>
</comment>
<evidence type="ECO:0000259" key="14">
    <source>
        <dbReference type="PROSITE" id="PS51195"/>
    </source>
</evidence>
<dbReference type="PANTHER" id="PTHR47959:SF13">
    <property type="entry name" value="ATP-DEPENDENT RNA HELICASE RHLE"/>
    <property type="match status" value="1"/>
</dbReference>
<dbReference type="GO" id="GO:0003676">
    <property type="term" value="F:nucleic acid binding"/>
    <property type="evidence" value="ECO:0007669"/>
    <property type="project" value="InterPro"/>
</dbReference>
<feature type="domain" description="DEAD-box RNA helicase Q" evidence="14">
    <location>
        <begin position="2"/>
        <end position="30"/>
    </location>
</feature>
<dbReference type="GO" id="GO:0009266">
    <property type="term" value="P:response to temperature stimulus"/>
    <property type="evidence" value="ECO:0007669"/>
    <property type="project" value="UniProtKB-ARBA"/>
</dbReference>
<dbReference type="Gene3D" id="3.40.50.300">
    <property type="entry name" value="P-loop containing nucleotide triphosphate hydrolases"/>
    <property type="match status" value="2"/>
</dbReference>
<dbReference type="PROSITE" id="PS51194">
    <property type="entry name" value="HELICASE_CTER"/>
    <property type="match status" value="1"/>
</dbReference>
<dbReference type="SMART" id="SM00487">
    <property type="entry name" value="DEXDc"/>
    <property type="match status" value="1"/>
</dbReference>
<dbReference type="InterPro" id="IPR044742">
    <property type="entry name" value="DEAD/DEAH_RhlB"/>
</dbReference>
<accession>A0A1B1AKW1</accession>
<dbReference type="CDD" id="cd00268">
    <property type="entry name" value="DEADc"/>
    <property type="match status" value="1"/>
</dbReference>
<dbReference type="PROSITE" id="PS51195">
    <property type="entry name" value="Q_MOTIF"/>
    <property type="match status" value="1"/>
</dbReference>
<organism evidence="15 16">
    <name type="scientific">Candidatus Viadribacter manganicus</name>
    <dbReference type="NCBI Taxonomy" id="1759059"/>
    <lineage>
        <taxon>Bacteria</taxon>
        <taxon>Pseudomonadati</taxon>
        <taxon>Pseudomonadota</taxon>
        <taxon>Alphaproteobacteria</taxon>
        <taxon>Hyphomonadales</taxon>
        <taxon>Hyphomonadaceae</taxon>
        <taxon>Candidatus Viadribacter</taxon>
    </lineage>
</organism>
<dbReference type="RefSeq" id="WP_066772957.1">
    <property type="nucleotide sequence ID" value="NZ_CP013244.1"/>
</dbReference>
<keyword evidence="3" id="KW-0547">Nucleotide-binding</keyword>
<dbReference type="InterPro" id="IPR014014">
    <property type="entry name" value="RNA_helicase_DEAD_Q_motif"/>
</dbReference>
<feature type="short sequence motif" description="Q motif" evidence="10">
    <location>
        <begin position="2"/>
        <end position="30"/>
    </location>
</feature>
<dbReference type="EC" id="3.6.4.13" evidence="1"/>
<dbReference type="GO" id="GO:0005829">
    <property type="term" value="C:cytosol"/>
    <property type="evidence" value="ECO:0007669"/>
    <property type="project" value="TreeGrafter"/>
</dbReference>
<dbReference type="GO" id="GO:0003724">
    <property type="term" value="F:RNA helicase activity"/>
    <property type="evidence" value="ECO:0007669"/>
    <property type="project" value="UniProtKB-EC"/>
</dbReference>
<dbReference type="PROSITE" id="PS51192">
    <property type="entry name" value="HELICASE_ATP_BIND_1"/>
    <property type="match status" value="1"/>
</dbReference>
<evidence type="ECO:0000256" key="3">
    <source>
        <dbReference type="ARBA" id="ARBA00022741"/>
    </source>
</evidence>
<dbReference type="GO" id="GO:0042255">
    <property type="term" value="P:ribosome assembly"/>
    <property type="evidence" value="ECO:0007669"/>
    <property type="project" value="UniProtKB-ARBA"/>
</dbReference>
<evidence type="ECO:0000256" key="9">
    <source>
        <dbReference type="ARBA" id="ARBA00074363"/>
    </source>
</evidence>
<dbReference type="Pfam" id="PF00271">
    <property type="entry name" value="Helicase_C"/>
    <property type="match status" value="1"/>
</dbReference>
<evidence type="ECO:0000256" key="11">
    <source>
        <dbReference type="SAM" id="MobiDB-lite"/>
    </source>
</evidence>
<dbReference type="InterPro" id="IPR001650">
    <property type="entry name" value="Helicase_C-like"/>
</dbReference>
<protein>
    <recommendedName>
        <fullName evidence="9">DEAD-box ATP-dependent RNA helicase RhpA</fullName>
        <ecNumber evidence="1">3.6.4.13</ecNumber>
    </recommendedName>
</protein>
<dbReference type="STRING" id="1759059.ATE48_15235"/>
<dbReference type="OrthoDB" id="9805696at2"/>
<evidence type="ECO:0000256" key="7">
    <source>
        <dbReference type="ARBA" id="ARBA00038437"/>
    </source>
</evidence>
<dbReference type="EMBL" id="CP013244">
    <property type="protein sequence ID" value="ANP47171.1"/>
    <property type="molecule type" value="Genomic_DNA"/>
</dbReference>
<feature type="compositionally biased region" description="Basic residues" evidence="11">
    <location>
        <begin position="401"/>
        <end position="410"/>
    </location>
</feature>
<feature type="region of interest" description="Disordered" evidence="11">
    <location>
        <begin position="374"/>
        <end position="464"/>
    </location>
</feature>
<evidence type="ECO:0000259" key="12">
    <source>
        <dbReference type="PROSITE" id="PS51192"/>
    </source>
</evidence>
<keyword evidence="5" id="KW-0347">Helicase</keyword>
<feature type="compositionally biased region" description="Basic and acidic residues" evidence="11">
    <location>
        <begin position="429"/>
        <end position="441"/>
    </location>
</feature>
<dbReference type="InterPro" id="IPR014001">
    <property type="entry name" value="Helicase_ATP-bd"/>
</dbReference>